<proteinExistence type="predicted"/>
<dbReference type="VEuPathDB" id="FungiDB:PC110_g21006"/>
<gene>
    <name evidence="1" type="ORF">PC117_g15225</name>
</gene>
<reference evidence="1" key="1">
    <citation type="submission" date="2018-10" db="EMBL/GenBank/DDBJ databases">
        <title>Effector identification in a new, highly contiguous assembly of the strawberry crown rot pathogen Phytophthora cactorum.</title>
        <authorList>
            <person name="Armitage A.D."/>
            <person name="Nellist C.F."/>
            <person name="Bates H."/>
            <person name="Vickerstaff R.J."/>
            <person name="Harrison R.J."/>
        </authorList>
    </citation>
    <scope>NUCLEOTIDE SEQUENCE</scope>
    <source>
        <strain evidence="1">4040</strain>
    </source>
</reference>
<dbReference type="EMBL" id="RCMK01000499">
    <property type="protein sequence ID" value="KAG2925203.1"/>
    <property type="molecule type" value="Genomic_DNA"/>
</dbReference>
<sequence>MCLEAEVLSVDCVAVSGLVCIRRLSKSKQPEKMFSSSKITALCLAVVALSNGAYAEKEAAQTFGLLGAGLHGGAGLYGAGAAGLHGGAGVGAGLYDEILQEMLMTCSCDLRAVAASSLNASSILLAHAKKKIDI</sequence>
<evidence type="ECO:0000313" key="1">
    <source>
        <dbReference type="EMBL" id="KAG2925203.1"/>
    </source>
</evidence>
<name>A0A8T1CR04_9STRA</name>
<organism evidence="1 2">
    <name type="scientific">Phytophthora cactorum</name>
    <dbReference type="NCBI Taxonomy" id="29920"/>
    <lineage>
        <taxon>Eukaryota</taxon>
        <taxon>Sar</taxon>
        <taxon>Stramenopiles</taxon>
        <taxon>Oomycota</taxon>
        <taxon>Peronosporomycetes</taxon>
        <taxon>Peronosporales</taxon>
        <taxon>Peronosporaceae</taxon>
        <taxon>Phytophthora</taxon>
    </lineage>
</organism>
<protein>
    <submittedName>
        <fullName evidence="1">Uncharacterized protein</fullName>
    </submittedName>
</protein>
<evidence type="ECO:0000313" key="2">
    <source>
        <dbReference type="Proteomes" id="UP000736787"/>
    </source>
</evidence>
<accession>A0A8T1CR04</accession>
<dbReference type="Proteomes" id="UP000736787">
    <property type="component" value="Unassembled WGS sequence"/>
</dbReference>
<dbReference type="AlphaFoldDB" id="A0A8T1CR04"/>
<comment type="caution">
    <text evidence="1">The sequence shown here is derived from an EMBL/GenBank/DDBJ whole genome shotgun (WGS) entry which is preliminary data.</text>
</comment>